<reference evidence="2 3" key="1">
    <citation type="journal article" date="2012" name="PLoS Pathog.">
        <title>Diverse lifestyles and strategies of plant pathogenesis encoded in the genomes of eighteen Dothideomycetes fungi.</title>
        <authorList>
            <person name="Ohm R.A."/>
            <person name="Feau N."/>
            <person name="Henrissat B."/>
            <person name="Schoch C.L."/>
            <person name="Horwitz B.A."/>
            <person name="Barry K.W."/>
            <person name="Condon B.J."/>
            <person name="Copeland A.C."/>
            <person name="Dhillon B."/>
            <person name="Glaser F."/>
            <person name="Hesse C.N."/>
            <person name="Kosti I."/>
            <person name="LaButti K."/>
            <person name="Lindquist E.A."/>
            <person name="Lucas S."/>
            <person name="Salamov A.A."/>
            <person name="Bradshaw R.E."/>
            <person name="Ciuffetti L."/>
            <person name="Hamelin R.C."/>
            <person name="Kema G.H.J."/>
            <person name="Lawrence C."/>
            <person name="Scott J.A."/>
            <person name="Spatafora J.W."/>
            <person name="Turgeon B.G."/>
            <person name="de Wit P.J.G.M."/>
            <person name="Zhong S."/>
            <person name="Goodwin S.B."/>
            <person name="Grigoriev I.V."/>
        </authorList>
    </citation>
    <scope>NUCLEOTIDE SEQUENCE [LARGE SCALE GENOMIC DNA]</scope>
    <source>
        <strain evidence="2 3">UAMH 10762</strain>
    </source>
</reference>
<dbReference type="PANTHER" id="PTHR17630:SF55">
    <property type="entry name" value="DIENELACTONE HYDROLASE FAMILY PROTEIN (AFU_ORTHOLOGUE AFUA_1G01900)"/>
    <property type="match status" value="1"/>
</dbReference>
<dbReference type="InterPro" id="IPR029058">
    <property type="entry name" value="AB_hydrolase_fold"/>
</dbReference>
<sequence>MQSCCFRGFQWNGTPKGKTEPFPTSTNQAYVTGVNKDTAIMLVHDAFGWSFGNNRLLADHLAEEVNATVYLPDLFGGEVLPSDSLSDRSRWGDFDMDGFQKRNSRAIREPELFECAKHLRSQYKKVGAIGYCYGGWAVFRLAAKGHNLVDCVVAGHPSWVTRNDIDGVDVPTQILAPEIDHAYTDELKEHTWETLQKHSVPFDYQHFPGVEHACLVRGDPKRPGERDAMIRGKNAAVGWFKQYLHRY</sequence>
<dbReference type="SUPFAM" id="SSF53474">
    <property type="entry name" value="alpha/beta-Hydrolases"/>
    <property type="match status" value="1"/>
</dbReference>
<protein>
    <recommendedName>
        <fullName evidence="1">Dienelactone hydrolase domain-containing protein</fullName>
    </recommendedName>
</protein>
<dbReference type="eggNOG" id="KOG3043">
    <property type="taxonomic scope" value="Eukaryota"/>
</dbReference>
<gene>
    <name evidence="2" type="ORF">BAUCODRAFT_79877</name>
</gene>
<dbReference type="GeneID" id="19117302"/>
<evidence type="ECO:0000313" key="2">
    <source>
        <dbReference type="EMBL" id="EMC91099.1"/>
    </source>
</evidence>
<dbReference type="Proteomes" id="UP000011761">
    <property type="component" value="Unassembled WGS sequence"/>
</dbReference>
<proteinExistence type="predicted"/>
<dbReference type="PANTHER" id="PTHR17630">
    <property type="entry name" value="DIENELACTONE HYDROLASE"/>
    <property type="match status" value="1"/>
</dbReference>
<evidence type="ECO:0000259" key="1">
    <source>
        <dbReference type="Pfam" id="PF01738"/>
    </source>
</evidence>
<evidence type="ECO:0000313" key="3">
    <source>
        <dbReference type="Proteomes" id="UP000011761"/>
    </source>
</evidence>
<dbReference type="OMA" id="HPSMLEK"/>
<keyword evidence="3" id="KW-1185">Reference proteome</keyword>
<dbReference type="Pfam" id="PF01738">
    <property type="entry name" value="DLH"/>
    <property type="match status" value="1"/>
</dbReference>
<accession>M2MWV3</accession>
<organism evidence="2 3">
    <name type="scientific">Baudoinia panamericana (strain UAMH 10762)</name>
    <name type="common">Angels' share fungus</name>
    <name type="synonym">Baudoinia compniacensis (strain UAMH 10762)</name>
    <dbReference type="NCBI Taxonomy" id="717646"/>
    <lineage>
        <taxon>Eukaryota</taxon>
        <taxon>Fungi</taxon>
        <taxon>Dikarya</taxon>
        <taxon>Ascomycota</taxon>
        <taxon>Pezizomycotina</taxon>
        <taxon>Dothideomycetes</taxon>
        <taxon>Dothideomycetidae</taxon>
        <taxon>Mycosphaerellales</taxon>
        <taxon>Teratosphaeriaceae</taxon>
        <taxon>Baudoinia</taxon>
    </lineage>
</organism>
<dbReference type="Gene3D" id="3.40.50.1820">
    <property type="entry name" value="alpha/beta hydrolase"/>
    <property type="match status" value="1"/>
</dbReference>
<dbReference type="HOGENOM" id="CLU_054590_2_1_1"/>
<dbReference type="KEGG" id="bcom:BAUCODRAFT_79877"/>
<dbReference type="InterPro" id="IPR002925">
    <property type="entry name" value="Dienelactn_hydro"/>
</dbReference>
<dbReference type="GO" id="GO:0016787">
    <property type="term" value="F:hydrolase activity"/>
    <property type="evidence" value="ECO:0007669"/>
    <property type="project" value="InterPro"/>
</dbReference>
<name>M2MWV3_BAUPA</name>
<dbReference type="OrthoDB" id="10019231at2759"/>
<feature type="domain" description="Dienelactone hydrolase" evidence="1">
    <location>
        <begin position="36"/>
        <end position="244"/>
    </location>
</feature>
<dbReference type="EMBL" id="KB445564">
    <property type="protein sequence ID" value="EMC91099.1"/>
    <property type="molecule type" value="Genomic_DNA"/>
</dbReference>
<dbReference type="RefSeq" id="XP_007681480.1">
    <property type="nucleotide sequence ID" value="XM_007683290.1"/>
</dbReference>
<dbReference type="AlphaFoldDB" id="M2MWV3"/>